<reference evidence="3" key="1">
    <citation type="submission" date="2018-06" db="EMBL/GenBank/DDBJ databases">
        <authorList>
            <person name="Ashton P.M."/>
            <person name="Dallman T."/>
            <person name="Nair S."/>
            <person name="De Pinna E."/>
            <person name="Peters T."/>
            <person name="Grant K."/>
        </authorList>
    </citation>
    <scope>NUCLEOTIDE SEQUENCE [LARGE SCALE GENOMIC DNA]</scope>
    <source>
        <strain evidence="3">319688</strain>
        <strain evidence="2">646013</strain>
    </source>
</reference>
<evidence type="ECO:0000259" key="1">
    <source>
        <dbReference type="Pfam" id="PF04965"/>
    </source>
</evidence>
<dbReference type="Proteomes" id="UP000839852">
    <property type="component" value="Unassembled WGS sequence"/>
</dbReference>
<dbReference type="EMBL" id="AAIIOQ010000046">
    <property type="protein sequence ID" value="ECE6362659.1"/>
    <property type="molecule type" value="Genomic_DNA"/>
</dbReference>
<gene>
    <name evidence="3" type="ORF">DPA05_24015</name>
    <name evidence="2" type="ORF">FNI14_23575</name>
</gene>
<comment type="caution">
    <text evidence="3">The sequence shown here is derived from an EMBL/GenBank/DDBJ whole genome shotgun (WGS) entry which is preliminary data.</text>
</comment>
<evidence type="ECO:0000313" key="2">
    <source>
        <dbReference type="EMBL" id="ECC1608895.1"/>
    </source>
</evidence>
<dbReference type="InterPro" id="IPR007048">
    <property type="entry name" value="IraD/Gp25-like"/>
</dbReference>
<organism evidence="3">
    <name type="scientific">Salmonella enterica subsp. salamae</name>
    <dbReference type="NCBI Taxonomy" id="59202"/>
    <lineage>
        <taxon>Bacteria</taxon>
        <taxon>Pseudomonadati</taxon>
        <taxon>Pseudomonadota</taxon>
        <taxon>Gammaproteobacteria</taxon>
        <taxon>Enterobacterales</taxon>
        <taxon>Enterobacteriaceae</taxon>
        <taxon>Salmonella</taxon>
    </lineage>
</organism>
<accession>A0A5Y2LZB8</accession>
<protein>
    <submittedName>
        <fullName evidence="3">DNA recombination protein</fullName>
    </submittedName>
</protein>
<dbReference type="Pfam" id="PF04965">
    <property type="entry name" value="GPW_gp25"/>
    <property type="match status" value="1"/>
</dbReference>
<sequence length="135" mass="15562">MMSSAIPVALFDRLLNEYVSPRESVRRELVRLFNIRAPQEDERVPALLIWGVPEWHNLNVVDERVCNNFCRQLRNVILRVEPRIVALAVSVKKVSQQSLALHIDAQLWNDTVPLLLNIDWCNGHWQLAEQGESNG</sequence>
<evidence type="ECO:0000313" key="3">
    <source>
        <dbReference type="EMBL" id="ECE6362659.1"/>
    </source>
</evidence>
<feature type="domain" description="IraD/Gp25-like" evidence="1">
    <location>
        <begin position="21"/>
        <end position="110"/>
    </location>
</feature>
<name>A0A5Y2LZB8_SALER</name>
<proteinExistence type="predicted"/>
<dbReference type="AlphaFoldDB" id="A0A5Y2LZB8"/>
<dbReference type="EMBL" id="AAIAJV010000043">
    <property type="protein sequence ID" value="ECC1608895.1"/>
    <property type="molecule type" value="Genomic_DNA"/>
</dbReference>